<dbReference type="InterPro" id="IPR004634">
    <property type="entry name" value="Pept_S49_pIV"/>
</dbReference>
<dbReference type="GO" id="GO:0016020">
    <property type="term" value="C:membrane"/>
    <property type="evidence" value="ECO:0007669"/>
    <property type="project" value="UniProtKB-SubCell"/>
</dbReference>
<feature type="domain" description="Peptidase S49" evidence="9">
    <location>
        <begin position="379"/>
        <end position="528"/>
    </location>
</feature>
<feature type="active site" description="Nucleophile" evidence="7">
    <location>
        <position position="396"/>
    </location>
</feature>
<evidence type="ECO:0000256" key="2">
    <source>
        <dbReference type="ARBA" id="ARBA00008683"/>
    </source>
</evidence>
<dbReference type="InterPro" id="IPR029045">
    <property type="entry name" value="ClpP/crotonase-like_dom_sf"/>
</dbReference>
<dbReference type="AlphaFoldDB" id="A0A9D1IK77"/>
<comment type="similarity">
    <text evidence="2">Belongs to the peptidase S49 family.</text>
</comment>
<evidence type="ECO:0000256" key="7">
    <source>
        <dbReference type="PIRSR" id="PIRSR001217-1"/>
    </source>
</evidence>
<keyword evidence="3" id="KW-0645">Protease</keyword>
<proteinExistence type="inferred from homology"/>
<accession>A0A9D1IK77</accession>
<dbReference type="SUPFAM" id="SSF52096">
    <property type="entry name" value="ClpP/crotonase"/>
    <property type="match status" value="2"/>
</dbReference>
<keyword evidence="5" id="KW-0720">Serine protease</keyword>
<comment type="subcellular location">
    <subcellularLocation>
        <location evidence="1">Membrane</location>
    </subcellularLocation>
</comment>
<dbReference type="Gene3D" id="3.90.226.10">
    <property type="entry name" value="2-enoyl-CoA Hydratase, Chain A, domain 1"/>
    <property type="match status" value="3"/>
</dbReference>
<sequence>MSIFRLLGKAFHFIGTCLSYFNKTVLYVFEFIVIVALIAGAFSLIRQPQIPSNSVLVLNLEGTVKEMPLIDRTIPMALGSSSSGISLHELMATLEKAARDPSIAGVLLKLDKLDHVGLASIGEIGKALDRYKTSGKPLWAWGTNFSQVQYALATHANEIYMHPMGEVLVKGLASNRLYYGELLNALGINVHVFKAGAYKSFPESFVSNKPSKEWLESERHWLNDEWLTLTQEMENSRGLMPGTINQYIESLPEKLQQAQGDLASAALNANLIDGAQTFDQMIKTIENKVNKGKSEKVNLVDYSDYVSELNTQNGSIAVIVAEGEIREGQSQSGVMGAETLVKLIDQARENQDIKALVLRVNSPGGSAVASELIRHALERTQASKPVIVSMGDMAASGGYWISMGANKVVASEATITGSIGVFGLAPTFEKSLQLAKIGQGSVATTWLANAERLTQPMDPRLESILTQSVERTYSNFINVVAKARNLSTQSVQSVAQGRVWTGKQALKHHLVDQIGDFDTAVSLARSLGKLGPQTQCVYLIEQQTDFSSLIKDEISDWFNPLGFFGIAGDAQKDLKGTQTLLQSILQQRNHAVYAHSLLMPI</sequence>
<reference evidence="10" key="2">
    <citation type="journal article" date="2021" name="PeerJ">
        <title>Extensive microbial diversity within the chicken gut microbiome revealed by metagenomics and culture.</title>
        <authorList>
            <person name="Gilroy R."/>
            <person name="Ravi A."/>
            <person name="Getino M."/>
            <person name="Pursley I."/>
            <person name="Horton D.L."/>
            <person name="Alikhan N.F."/>
            <person name="Baker D."/>
            <person name="Gharbi K."/>
            <person name="Hall N."/>
            <person name="Watson M."/>
            <person name="Adriaenssens E.M."/>
            <person name="Foster-Nyarko E."/>
            <person name="Jarju S."/>
            <person name="Secka A."/>
            <person name="Antonio M."/>
            <person name="Oren A."/>
            <person name="Chaudhuri R.R."/>
            <person name="La Ragione R."/>
            <person name="Hildebrand F."/>
            <person name="Pallen M.J."/>
        </authorList>
    </citation>
    <scope>NUCLEOTIDE SEQUENCE</scope>
    <source>
        <strain evidence="10">7463</strain>
    </source>
</reference>
<organism evidence="10 11">
    <name type="scientific">Candidatus Aphodousia faecigallinarum</name>
    <dbReference type="NCBI Taxonomy" id="2840677"/>
    <lineage>
        <taxon>Bacteria</taxon>
        <taxon>Pseudomonadati</taxon>
        <taxon>Pseudomonadota</taxon>
        <taxon>Betaproteobacteria</taxon>
        <taxon>Burkholderiales</taxon>
        <taxon>Sutterellaceae</taxon>
        <taxon>Sutterellaceae incertae sedis</taxon>
        <taxon>Candidatus Aphodousia</taxon>
    </lineage>
</organism>
<dbReference type="CDD" id="cd07023">
    <property type="entry name" value="S49_Sppa_N_C"/>
    <property type="match status" value="1"/>
</dbReference>
<dbReference type="EMBL" id="DVMY01000063">
    <property type="protein sequence ID" value="HIU37349.1"/>
    <property type="molecule type" value="Genomic_DNA"/>
</dbReference>
<dbReference type="PANTHER" id="PTHR33209">
    <property type="entry name" value="PROTEASE 4"/>
    <property type="match status" value="1"/>
</dbReference>
<feature type="transmembrane region" description="Helical" evidence="8">
    <location>
        <begin position="25"/>
        <end position="45"/>
    </location>
</feature>
<keyword evidence="4" id="KW-0378">Hydrolase</keyword>
<keyword evidence="8" id="KW-1133">Transmembrane helix</keyword>
<dbReference type="Proteomes" id="UP000824083">
    <property type="component" value="Unassembled WGS sequence"/>
</dbReference>
<dbReference type="Pfam" id="PF01343">
    <property type="entry name" value="Peptidase_S49"/>
    <property type="match status" value="2"/>
</dbReference>
<dbReference type="InterPro" id="IPR004635">
    <property type="entry name" value="Pept_S49_SppA"/>
</dbReference>
<evidence type="ECO:0000313" key="10">
    <source>
        <dbReference type="EMBL" id="HIU37349.1"/>
    </source>
</evidence>
<keyword evidence="8" id="KW-0812">Transmembrane</keyword>
<evidence type="ECO:0000256" key="4">
    <source>
        <dbReference type="ARBA" id="ARBA00022801"/>
    </source>
</evidence>
<dbReference type="InterPro" id="IPR002142">
    <property type="entry name" value="Peptidase_S49"/>
</dbReference>
<dbReference type="PIRSF" id="PIRSF001217">
    <property type="entry name" value="Protease_4_SppA"/>
    <property type="match status" value="1"/>
</dbReference>
<name>A0A9D1IK77_9BURK</name>
<dbReference type="InterPro" id="IPR047272">
    <property type="entry name" value="S49_SppA_C"/>
</dbReference>
<dbReference type="GO" id="GO:0006465">
    <property type="term" value="P:signal peptide processing"/>
    <property type="evidence" value="ECO:0007669"/>
    <property type="project" value="InterPro"/>
</dbReference>
<gene>
    <name evidence="10" type="primary">sppA</name>
    <name evidence="10" type="ORF">IAC56_03640</name>
</gene>
<evidence type="ECO:0000256" key="1">
    <source>
        <dbReference type="ARBA" id="ARBA00004370"/>
    </source>
</evidence>
<comment type="caution">
    <text evidence="10">The sequence shown here is derived from an EMBL/GenBank/DDBJ whole genome shotgun (WGS) entry which is preliminary data.</text>
</comment>
<evidence type="ECO:0000256" key="5">
    <source>
        <dbReference type="ARBA" id="ARBA00022825"/>
    </source>
</evidence>
<feature type="active site" description="Proton donor/acceptor" evidence="7">
    <location>
        <position position="199"/>
    </location>
</feature>
<dbReference type="GO" id="GO:0008236">
    <property type="term" value="F:serine-type peptidase activity"/>
    <property type="evidence" value="ECO:0007669"/>
    <property type="project" value="UniProtKB-KW"/>
</dbReference>
<evidence type="ECO:0000259" key="9">
    <source>
        <dbReference type="Pfam" id="PF01343"/>
    </source>
</evidence>
<dbReference type="NCBIfam" id="TIGR00705">
    <property type="entry name" value="SppA_67K"/>
    <property type="match status" value="1"/>
</dbReference>
<dbReference type="CDD" id="cd07018">
    <property type="entry name" value="S49_SppA_67K_type"/>
    <property type="match status" value="1"/>
</dbReference>
<dbReference type="PANTHER" id="PTHR33209:SF1">
    <property type="entry name" value="PEPTIDASE S49 DOMAIN-CONTAINING PROTEIN"/>
    <property type="match status" value="1"/>
</dbReference>
<evidence type="ECO:0000256" key="8">
    <source>
        <dbReference type="SAM" id="Phobius"/>
    </source>
</evidence>
<evidence type="ECO:0000313" key="11">
    <source>
        <dbReference type="Proteomes" id="UP000824083"/>
    </source>
</evidence>
<protein>
    <submittedName>
        <fullName evidence="10">Signal peptide peptidase SppA</fullName>
    </submittedName>
</protein>
<reference evidence="10" key="1">
    <citation type="submission" date="2020-10" db="EMBL/GenBank/DDBJ databases">
        <authorList>
            <person name="Gilroy R."/>
        </authorList>
    </citation>
    <scope>NUCLEOTIDE SEQUENCE</scope>
    <source>
        <strain evidence="10">7463</strain>
    </source>
</reference>
<evidence type="ECO:0000256" key="3">
    <source>
        <dbReference type="ARBA" id="ARBA00022670"/>
    </source>
</evidence>
<dbReference type="InterPro" id="IPR047217">
    <property type="entry name" value="S49_SppA_67K_type_N"/>
</dbReference>
<dbReference type="NCBIfam" id="TIGR00706">
    <property type="entry name" value="SppA_dom"/>
    <property type="match status" value="1"/>
</dbReference>
<keyword evidence="6 8" id="KW-0472">Membrane</keyword>
<feature type="domain" description="Peptidase S49" evidence="9">
    <location>
        <begin position="132"/>
        <end position="289"/>
    </location>
</feature>
<evidence type="ECO:0000256" key="6">
    <source>
        <dbReference type="ARBA" id="ARBA00023136"/>
    </source>
</evidence>